<sequence length="825" mass="91271">MGLSRYQHSFIYASLLTLLLISTGVYLNSSKISERIDLIFYDLMLPFHATEMSNEIVIIAIDNNSLEQLGRWPWSRSTHAALINKLTEYKAAAVGIDILFPDPQQGVPKADTELAEAILKNGRVALSVAPDLLADGMMIELLPLPELALGAAAIGHVDIELDQDGRCRRVFLYSGINDTRWPTLTLAMLEIAGRAPSLPIKQTQLLQSSEHWNRSHSMLIPFASRTQTPTIISWADITNGFVNPEQIAGKYVLIGATAAGLGDAFATPAAEAHQRMSGVELNAHILNALLQGRAIQPLTPLNQQILSGIITLLCAAAVFLLPLRSGLFSSLVLIISTPLISLALLQTKLLWFPPTAPLIPLMLIWPVWSFWQLSADAQLRRQLQQQLEHQTRHHKATGLPNSSMLTSRLRQLAASEQHNDQITGLMVIHFDWPGSAGTTLGRPIADDLLKAIGERLKTVTSDADFIAHMNGDDFAILLDKVSKPDLVLDSAFRLLNELQAPLQLNQEYLLLSPQIGVSLWPGEGHNGVGLLRNAYTAMFKSRIDDSEQLCIYSADLGKQVKIRSQMEQALIHAIERNEFEVYYQPQIKAGSGKIVGVEALLRWHNPTLGWISPATFIPVAEHVGLIRTIGYWILTTACQQLQQWQTIGLPSLRLAVNVSPLQFADPDLTSSIQKIIKDSGINPAQLELEITEGSLMWDMDRAIKVMKKIKHEGVDLAIDDFGTGYSSLSNLRHFPLDRLKIDQSFTREIGKNKDATEITLTILTMAKRLGMRIIAEGVETAEQASFLRKNGCDEFQGFLYSRAVPADQITQLLSESQDSSKHPML</sequence>
<evidence type="ECO:0000256" key="3">
    <source>
        <dbReference type="SAM" id="Phobius"/>
    </source>
</evidence>
<dbReference type="PROSITE" id="PS50887">
    <property type="entry name" value="GGDEF"/>
    <property type="match status" value="1"/>
</dbReference>
<dbReference type="InterPro" id="IPR035919">
    <property type="entry name" value="EAL_sf"/>
</dbReference>
<dbReference type="SMART" id="SM01080">
    <property type="entry name" value="CHASE2"/>
    <property type="match status" value="1"/>
</dbReference>
<accession>A0A3P1SY67</accession>
<dbReference type="SUPFAM" id="SSF141868">
    <property type="entry name" value="EAL domain-like"/>
    <property type="match status" value="1"/>
</dbReference>
<dbReference type="PANTHER" id="PTHR44757">
    <property type="entry name" value="DIGUANYLATE CYCLASE DGCP"/>
    <property type="match status" value="1"/>
</dbReference>
<dbReference type="CDD" id="cd01948">
    <property type="entry name" value="EAL"/>
    <property type="match status" value="1"/>
</dbReference>
<dbReference type="InterPro" id="IPR000160">
    <property type="entry name" value="GGDEF_dom"/>
</dbReference>
<dbReference type="FunFam" id="3.20.20.450:FF:000001">
    <property type="entry name" value="Cyclic di-GMP phosphodiesterase yahA"/>
    <property type="match status" value="1"/>
</dbReference>
<reference evidence="6 7" key="1">
    <citation type="submission" date="2018-11" db="EMBL/GenBank/DDBJ databases">
        <title>The draft genome sequence of Amphritea balenae JAMM 1525T.</title>
        <authorList>
            <person name="Fang Z."/>
            <person name="Zhang Y."/>
            <person name="Han X."/>
        </authorList>
    </citation>
    <scope>NUCLEOTIDE SEQUENCE [LARGE SCALE GENOMIC DNA]</scope>
    <source>
        <strain evidence="6 7">JAMM 1525</strain>
    </source>
</reference>
<keyword evidence="3" id="KW-0472">Membrane</keyword>
<feature type="transmembrane region" description="Helical" evidence="3">
    <location>
        <begin position="327"/>
        <end position="345"/>
    </location>
</feature>
<feature type="domain" description="EAL" evidence="4">
    <location>
        <begin position="563"/>
        <end position="817"/>
    </location>
</feature>
<dbReference type="Pfam" id="PF00990">
    <property type="entry name" value="GGDEF"/>
    <property type="match status" value="1"/>
</dbReference>
<dbReference type="InterPro" id="IPR052155">
    <property type="entry name" value="Biofilm_reg_signaling"/>
</dbReference>
<evidence type="ECO:0000259" key="4">
    <source>
        <dbReference type="PROSITE" id="PS50883"/>
    </source>
</evidence>
<keyword evidence="3" id="KW-0812">Transmembrane</keyword>
<keyword evidence="2" id="KW-0973">c-di-GMP</keyword>
<dbReference type="SMART" id="SM00052">
    <property type="entry name" value="EAL"/>
    <property type="match status" value="1"/>
</dbReference>
<dbReference type="NCBIfam" id="TIGR00254">
    <property type="entry name" value="GGDEF"/>
    <property type="match status" value="1"/>
</dbReference>
<protein>
    <recommendedName>
        <fullName evidence="1">cyclic-guanylate-specific phosphodiesterase</fullName>
        <ecNumber evidence="1">3.1.4.52</ecNumber>
    </recommendedName>
</protein>
<dbReference type="AlphaFoldDB" id="A0A3P1SY67"/>
<dbReference type="CDD" id="cd01949">
    <property type="entry name" value="GGDEF"/>
    <property type="match status" value="1"/>
</dbReference>
<dbReference type="InterPro" id="IPR007890">
    <property type="entry name" value="CHASE2"/>
</dbReference>
<name>A0A3P1SY67_9GAMM</name>
<organism evidence="6 7">
    <name type="scientific">Amphritea balenae</name>
    <dbReference type="NCBI Taxonomy" id="452629"/>
    <lineage>
        <taxon>Bacteria</taxon>
        <taxon>Pseudomonadati</taxon>
        <taxon>Pseudomonadota</taxon>
        <taxon>Gammaproteobacteria</taxon>
        <taxon>Oceanospirillales</taxon>
        <taxon>Oceanospirillaceae</taxon>
        <taxon>Amphritea</taxon>
    </lineage>
</organism>
<dbReference type="SUPFAM" id="SSF55073">
    <property type="entry name" value="Nucleotide cyclase"/>
    <property type="match status" value="1"/>
</dbReference>
<dbReference type="Pfam" id="PF05226">
    <property type="entry name" value="CHASE2"/>
    <property type="match status" value="1"/>
</dbReference>
<dbReference type="InterPro" id="IPR043128">
    <property type="entry name" value="Rev_trsase/Diguanyl_cyclase"/>
</dbReference>
<comment type="caution">
    <text evidence="6">The sequence shown here is derived from an EMBL/GenBank/DDBJ whole genome shotgun (WGS) entry which is preliminary data.</text>
</comment>
<dbReference type="OrthoDB" id="9813903at2"/>
<evidence type="ECO:0000313" key="7">
    <source>
        <dbReference type="Proteomes" id="UP000267535"/>
    </source>
</evidence>
<feature type="transmembrane region" description="Helical" evidence="3">
    <location>
        <begin position="350"/>
        <end position="371"/>
    </location>
</feature>
<dbReference type="RefSeq" id="WP_124924569.1">
    <property type="nucleotide sequence ID" value="NZ_BMOH01000001.1"/>
</dbReference>
<dbReference type="PROSITE" id="PS50883">
    <property type="entry name" value="EAL"/>
    <property type="match status" value="1"/>
</dbReference>
<gene>
    <name evidence="6" type="ORF">EHS89_02745</name>
</gene>
<evidence type="ECO:0000256" key="1">
    <source>
        <dbReference type="ARBA" id="ARBA00012282"/>
    </source>
</evidence>
<dbReference type="SMART" id="SM00267">
    <property type="entry name" value="GGDEF"/>
    <property type="match status" value="1"/>
</dbReference>
<keyword evidence="7" id="KW-1185">Reference proteome</keyword>
<evidence type="ECO:0000313" key="6">
    <source>
        <dbReference type="EMBL" id="RRD01496.1"/>
    </source>
</evidence>
<evidence type="ECO:0000256" key="2">
    <source>
        <dbReference type="ARBA" id="ARBA00022636"/>
    </source>
</evidence>
<keyword evidence="3" id="KW-1133">Transmembrane helix</keyword>
<dbReference type="InterPro" id="IPR001633">
    <property type="entry name" value="EAL_dom"/>
</dbReference>
<dbReference type="EMBL" id="RQXV01000001">
    <property type="protein sequence ID" value="RRD01496.1"/>
    <property type="molecule type" value="Genomic_DNA"/>
</dbReference>
<dbReference type="PANTHER" id="PTHR44757:SF2">
    <property type="entry name" value="BIOFILM ARCHITECTURE MAINTENANCE PROTEIN MBAA"/>
    <property type="match status" value="1"/>
</dbReference>
<dbReference type="Proteomes" id="UP000267535">
    <property type="component" value="Unassembled WGS sequence"/>
</dbReference>
<feature type="transmembrane region" description="Helical" evidence="3">
    <location>
        <begin position="305"/>
        <end position="321"/>
    </location>
</feature>
<feature type="domain" description="GGDEF" evidence="5">
    <location>
        <begin position="421"/>
        <end position="554"/>
    </location>
</feature>
<dbReference type="InterPro" id="IPR029787">
    <property type="entry name" value="Nucleotide_cyclase"/>
</dbReference>
<dbReference type="Gene3D" id="3.30.70.270">
    <property type="match status" value="1"/>
</dbReference>
<evidence type="ECO:0000259" key="5">
    <source>
        <dbReference type="PROSITE" id="PS50887"/>
    </source>
</evidence>
<dbReference type="GO" id="GO:0071111">
    <property type="term" value="F:cyclic-guanylate-specific phosphodiesterase activity"/>
    <property type="evidence" value="ECO:0007669"/>
    <property type="project" value="UniProtKB-EC"/>
</dbReference>
<proteinExistence type="predicted"/>
<dbReference type="Gene3D" id="3.20.20.450">
    <property type="entry name" value="EAL domain"/>
    <property type="match status" value="1"/>
</dbReference>
<dbReference type="EC" id="3.1.4.52" evidence="1"/>
<feature type="transmembrane region" description="Helical" evidence="3">
    <location>
        <begin position="6"/>
        <end position="27"/>
    </location>
</feature>
<dbReference type="Pfam" id="PF00563">
    <property type="entry name" value="EAL"/>
    <property type="match status" value="1"/>
</dbReference>